<dbReference type="AlphaFoldDB" id="A0AAW1VNW6"/>
<feature type="compositionally biased region" description="Basic and acidic residues" evidence="1">
    <location>
        <begin position="709"/>
        <end position="722"/>
    </location>
</feature>
<feature type="compositionally biased region" description="Polar residues" evidence="1">
    <location>
        <begin position="226"/>
        <end position="236"/>
    </location>
</feature>
<feature type="compositionally biased region" description="Acidic residues" evidence="1">
    <location>
        <begin position="616"/>
        <end position="629"/>
    </location>
</feature>
<comment type="caution">
    <text evidence="2">The sequence shown here is derived from an EMBL/GenBank/DDBJ whole genome shotgun (WGS) entry which is preliminary data.</text>
</comment>
<accession>A0AAW1VNW6</accession>
<feature type="compositionally biased region" description="Basic and acidic residues" evidence="1">
    <location>
        <begin position="587"/>
        <end position="601"/>
    </location>
</feature>
<feature type="region of interest" description="Disordered" evidence="1">
    <location>
        <begin position="1"/>
        <end position="265"/>
    </location>
</feature>
<feature type="compositionally biased region" description="Pro residues" evidence="1">
    <location>
        <begin position="66"/>
        <end position="97"/>
    </location>
</feature>
<feature type="compositionally biased region" description="Polar residues" evidence="1">
    <location>
        <begin position="677"/>
        <end position="700"/>
    </location>
</feature>
<feature type="compositionally biased region" description="Basic residues" evidence="1">
    <location>
        <begin position="964"/>
        <end position="977"/>
    </location>
</feature>
<feature type="compositionally biased region" description="Basic and acidic residues" evidence="1">
    <location>
        <begin position="745"/>
        <end position="881"/>
    </location>
</feature>
<feature type="compositionally biased region" description="Polar residues" evidence="1">
    <location>
        <begin position="168"/>
        <end position="179"/>
    </location>
</feature>
<feature type="compositionally biased region" description="Basic and acidic residues" evidence="1">
    <location>
        <begin position="651"/>
        <end position="660"/>
    </location>
</feature>
<feature type="region of interest" description="Disordered" evidence="1">
    <location>
        <begin position="461"/>
        <end position="509"/>
    </location>
</feature>
<reference evidence="2 3" key="1">
    <citation type="journal article" date="2023" name="G3 (Bethesda)">
        <title>A chromosome-length genome assembly and annotation of blackberry (Rubus argutus, cv. 'Hillquist').</title>
        <authorList>
            <person name="Bruna T."/>
            <person name="Aryal R."/>
            <person name="Dudchenko O."/>
            <person name="Sargent D.J."/>
            <person name="Mead D."/>
            <person name="Buti M."/>
            <person name="Cavallini A."/>
            <person name="Hytonen T."/>
            <person name="Andres J."/>
            <person name="Pham M."/>
            <person name="Weisz D."/>
            <person name="Mascagni F."/>
            <person name="Usai G."/>
            <person name="Natali L."/>
            <person name="Bassil N."/>
            <person name="Fernandez G.E."/>
            <person name="Lomsadze A."/>
            <person name="Armour M."/>
            <person name="Olukolu B."/>
            <person name="Poorten T."/>
            <person name="Britton C."/>
            <person name="Davik J."/>
            <person name="Ashrafi H."/>
            <person name="Aiden E.L."/>
            <person name="Borodovsky M."/>
            <person name="Worthington M."/>
        </authorList>
    </citation>
    <scope>NUCLEOTIDE SEQUENCE [LARGE SCALE GENOMIC DNA]</scope>
    <source>
        <strain evidence="2">PI 553951</strain>
    </source>
</reference>
<organism evidence="2 3">
    <name type="scientific">Rubus argutus</name>
    <name type="common">Southern blackberry</name>
    <dbReference type="NCBI Taxonomy" id="59490"/>
    <lineage>
        <taxon>Eukaryota</taxon>
        <taxon>Viridiplantae</taxon>
        <taxon>Streptophyta</taxon>
        <taxon>Embryophyta</taxon>
        <taxon>Tracheophyta</taxon>
        <taxon>Spermatophyta</taxon>
        <taxon>Magnoliopsida</taxon>
        <taxon>eudicotyledons</taxon>
        <taxon>Gunneridae</taxon>
        <taxon>Pentapetalae</taxon>
        <taxon>rosids</taxon>
        <taxon>fabids</taxon>
        <taxon>Rosales</taxon>
        <taxon>Rosaceae</taxon>
        <taxon>Rosoideae</taxon>
        <taxon>Rosoideae incertae sedis</taxon>
        <taxon>Rubus</taxon>
    </lineage>
</organism>
<keyword evidence="3" id="KW-1185">Reference proteome</keyword>
<protein>
    <submittedName>
        <fullName evidence="2">Uncharacterized protein</fullName>
    </submittedName>
</protein>
<feature type="compositionally biased region" description="Pro residues" evidence="1">
    <location>
        <begin position="111"/>
        <end position="123"/>
    </location>
</feature>
<feature type="compositionally biased region" description="Polar residues" evidence="1">
    <location>
        <begin position="51"/>
        <end position="63"/>
    </location>
</feature>
<evidence type="ECO:0000313" key="2">
    <source>
        <dbReference type="EMBL" id="KAK9903878.1"/>
    </source>
</evidence>
<name>A0AAW1VNW6_RUBAR</name>
<feature type="compositionally biased region" description="Pro residues" evidence="1">
    <location>
        <begin position="12"/>
        <end position="23"/>
    </location>
</feature>
<feature type="compositionally biased region" description="Polar residues" evidence="1">
    <location>
        <begin position="129"/>
        <end position="142"/>
    </location>
</feature>
<sequence>MDSYRPHQQYMRPPPPPPPPPATSDPYHYQQQQLPPPPPPPRQTVPQQQQGAWYSNQYQYHSLQSPSPPPQWGPPPHADHLPPPPGSYPAPPLPPYSAHPNPHYHPQSRPHGPPQLPPPPPQSYHPQLNQEWGAQSRPNNQGWEYPAHNNEQDWAAKARAWADARTAMENQDQQLQFTSAGRPEEQSHYHDQYPHSQHQSLSASSSYQRVPVSGTPTHRPLGIHPQDTNFISSEPSSYAHHTVRSASPSVHQQEVPSSYSSVTGNEASAELNGQSYNLLHMPNSSGQEGQHHLQQSQPIPFGYGSHSADPTTNLADQPLEFASGFNSDHGAHASSYAYHDSLGSIRGVDPASAVPSMNTWTSSVGPGVVYPPILPQHDPSMTIPSPAPGNAPPSFGSFPGLSLQPTIPTTGPPFALTAGTAGHPTVAFPGDAYGVSTISDRPKKASVPNWLREEIKKVGITNSSIDHPKEETESVEDEGVDRSFGKGDLADSKSIDSSRSTEEDDDEDEVEAARTAAINKEIKRILTEVLSTVTDELFDEIATKVLSEDDLTLEVGQGIFSSNHKVLTSPAAVSAPKASAKVLIPAKSRESETEDISEKSSSRAPGDILGLANYATDDDDDDNDGDDEIPSSGVPNYGKDVLLQLSTVRKPSNDRHELHDATANGSSLVELEENSRSRTSLQNDLSKASSFDSKYNNSAAVSDIGYNRNKSEENNVDKHLKDGTTASRLKDAVGLVKPELPTENDNDKKTAKTDPHGRHDRHESKRSSLKDNKEVESGKIRKDEKGDEKRRRQDEKPLRKERTDDRNGSKEKIKDRNVKTGEKAKESDSGKRSSHPDVEEDRRETDRIRRDSSKEDVSRKRERTKNKEGDRSRRKHSTDSSRHKRRRSSSIDSRGRSSKDNSINHGNQSSDESSEDSKRKLHSRRRDLSLSPVRSRRRQVSRSPHSKHSQRRHSPYSSLDTNRGKRSRSRSPVRRQR</sequence>
<feature type="compositionally biased region" description="Basic residues" evidence="1">
    <location>
        <begin position="934"/>
        <end position="954"/>
    </location>
</feature>
<gene>
    <name evidence="2" type="ORF">M0R45_000849</name>
</gene>
<feature type="compositionally biased region" description="Low complexity" evidence="1">
    <location>
        <begin position="195"/>
        <end position="206"/>
    </location>
</feature>
<dbReference type="Proteomes" id="UP001457282">
    <property type="component" value="Unassembled WGS sequence"/>
</dbReference>
<evidence type="ECO:0000256" key="1">
    <source>
        <dbReference type="SAM" id="MobiDB-lite"/>
    </source>
</evidence>
<feature type="compositionally biased region" description="Basic and acidic residues" evidence="1">
    <location>
        <begin position="480"/>
        <end position="501"/>
    </location>
</feature>
<dbReference type="EMBL" id="JBEDUW010000205">
    <property type="protein sequence ID" value="KAK9903878.1"/>
    <property type="molecule type" value="Genomic_DNA"/>
</dbReference>
<feature type="compositionally biased region" description="Basic and acidic residues" evidence="1">
    <location>
        <begin position="150"/>
        <end position="162"/>
    </location>
</feature>
<feature type="compositionally biased region" description="Pro residues" evidence="1">
    <location>
        <begin position="34"/>
        <end position="43"/>
    </location>
</feature>
<feature type="compositionally biased region" description="Basic and acidic residues" evidence="1">
    <location>
        <begin position="182"/>
        <end position="193"/>
    </location>
</feature>
<proteinExistence type="predicted"/>
<feature type="region of interest" description="Disordered" evidence="1">
    <location>
        <begin position="577"/>
        <end position="977"/>
    </location>
</feature>
<evidence type="ECO:0000313" key="3">
    <source>
        <dbReference type="Proteomes" id="UP001457282"/>
    </source>
</evidence>
<feature type="compositionally biased region" description="Polar residues" evidence="1">
    <location>
        <begin position="244"/>
        <end position="265"/>
    </location>
</feature>